<name>A0ABY5VRF5_9ACTN</name>
<comment type="similarity">
    <text evidence="1">Belongs to the 'GDXG' lipolytic enzyme family.</text>
</comment>
<dbReference type="EMBL" id="CP073720">
    <property type="protein sequence ID" value="UWP79381.1"/>
    <property type="molecule type" value="Genomic_DNA"/>
</dbReference>
<evidence type="ECO:0000313" key="6">
    <source>
        <dbReference type="EMBL" id="UWP79381.1"/>
    </source>
</evidence>
<protein>
    <submittedName>
        <fullName evidence="6">Alpha/beta hydrolase</fullName>
    </submittedName>
</protein>
<keyword evidence="7" id="KW-1185">Reference proteome</keyword>
<feature type="domain" description="Alpha/beta hydrolase fold-3" evidence="5">
    <location>
        <begin position="65"/>
        <end position="252"/>
    </location>
</feature>
<keyword evidence="2 6" id="KW-0378">Hydrolase</keyword>
<dbReference type="InterPro" id="IPR029058">
    <property type="entry name" value="AB_hydrolase_fold"/>
</dbReference>
<gene>
    <name evidence="6" type="ORF">Dfulv_29960</name>
</gene>
<evidence type="ECO:0000256" key="1">
    <source>
        <dbReference type="ARBA" id="ARBA00010515"/>
    </source>
</evidence>
<proteinExistence type="inferred from homology"/>
<dbReference type="PANTHER" id="PTHR48081:SF8">
    <property type="entry name" value="ALPHA_BETA HYDROLASE FOLD-3 DOMAIN-CONTAINING PROTEIN-RELATED"/>
    <property type="match status" value="1"/>
</dbReference>
<sequence length="289" mass="30287">MFADAHLASLVGGPATRSTREDVPALRQASRDRAAARPAGPGMPVSDGVAGGVPVRTYRQQAGTVVFAHGGGFVVGDLDTHDAFCRRIAAATGRTVVAVGYRRAPEHPFPAAVDDVAAVVEHALGHGPVVVAGDSAGGFLAIQAALRFRGRLAGQLLVCPLADVTLDQPSVAEKDTGFVLDIPELRDWISWWAPAGAVNPLEADLTGLPPAVVVTVEHDPLRDGGNRYAARLREAGVPVRHREEAGLVHNFPTLAHVSPGSAAADQRFLADAAELVASRHDHQSYRNSC</sequence>
<accession>A0ABY5VRF5</accession>
<evidence type="ECO:0000313" key="7">
    <source>
        <dbReference type="Proteomes" id="UP001059617"/>
    </source>
</evidence>
<feature type="active site" evidence="3">
    <location>
        <position position="135"/>
    </location>
</feature>
<dbReference type="InterPro" id="IPR013094">
    <property type="entry name" value="AB_hydrolase_3"/>
</dbReference>
<evidence type="ECO:0000256" key="2">
    <source>
        <dbReference type="ARBA" id="ARBA00022801"/>
    </source>
</evidence>
<feature type="compositionally biased region" description="Basic and acidic residues" evidence="4">
    <location>
        <begin position="18"/>
        <end position="35"/>
    </location>
</feature>
<evidence type="ECO:0000259" key="5">
    <source>
        <dbReference type="Pfam" id="PF07859"/>
    </source>
</evidence>
<reference evidence="6" key="1">
    <citation type="submission" date="2021-04" db="EMBL/GenBank/DDBJ databases">
        <authorList>
            <person name="Hartkoorn R.C."/>
            <person name="Beaudoing E."/>
            <person name="Hot D."/>
        </authorList>
    </citation>
    <scope>NUCLEOTIDE SEQUENCE</scope>
    <source>
        <strain evidence="6">NRRL B-16292</strain>
    </source>
</reference>
<dbReference type="RefSeq" id="WP_259857075.1">
    <property type="nucleotide sequence ID" value="NZ_BAAAST010000090.1"/>
</dbReference>
<dbReference type="PANTHER" id="PTHR48081">
    <property type="entry name" value="AB HYDROLASE SUPERFAMILY PROTEIN C4A8.06C"/>
    <property type="match status" value="1"/>
</dbReference>
<evidence type="ECO:0000256" key="3">
    <source>
        <dbReference type="PROSITE-ProRule" id="PRU10038"/>
    </source>
</evidence>
<dbReference type="Proteomes" id="UP001059617">
    <property type="component" value="Chromosome"/>
</dbReference>
<dbReference type="InterPro" id="IPR033140">
    <property type="entry name" value="Lipase_GDXG_put_SER_AS"/>
</dbReference>
<evidence type="ECO:0000256" key="4">
    <source>
        <dbReference type="SAM" id="MobiDB-lite"/>
    </source>
</evidence>
<dbReference type="PROSITE" id="PS01174">
    <property type="entry name" value="LIPASE_GDXG_SER"/>
    <property type="match status" value="1"/>
</dbReference>
<dbReference type="GO" id="GO:0016787">
    <property type="term" value="F:hydrolase activity"/>
    <property type="evidence" value="ECO:0007669"/>
    <property type="project" value="UniProtKB-KW"/>
</dbReference>
<feature type="region of interest" description="Disordered" evidence="4">
    <location>
        <begin position="13"/>
        <end position="51"/>
    </location>
</feature>
<reference evidence="6" key="2">
    <citation type="submission" date="2022-09" db="EMBL/GenBank/DDBJ databases">
        <title>Biosynthetic gene clusters of Dactylosporangioum fulvum.</title>
        <authorList>
            <person name="Caradec T."/>
        </authorList>
    </citation>
    <scope>NUCLEOTIDE SEQUENCE</scope>
    <source>
        <strain evidence="6">NRRL B-16292</strain>
    </source>
</reference>
<organism evidence="6 7">
    <name type="scientific">Dactylosporangium fulvum</name>
    <dbReference type="NCBI Taxonomy" id="53359"/>
    <lineage>
        <taxon>Bacteria</taxon>
        <taxon>Bacillati</taxon>
        <taxon>Actinomycetota</taxon>
        <taxon>Actinomycetes</taxon>
        <taxon>Micromonosporales</taxon>
        <taxon>Micromonosporaceae</taxon>
        <taxon>Dactylosporangium</taxon>
    </lineage>
</organism>
<dbReference type="InterPro" id="IPR050300">
    <property type="entry name" value="GDXG_lipolytic_enzyme"/>
</dbReference>
<dbReference type="Gene3D" id="3.40.50.1820">
    <property type="entry name" value="alpha/beta hydrolase"/>
    <property type="match status" value="1"/>
</dbReference>
<dbReference type="Pfam" id="PF07859">
    <property type="entry name" value="Abhydrolase_3"/>
    <property type="match status" value="1"/>
</dbReference>
<dbReference type="SUPFAM" id="SSF53474">
    <property type="entry name" value="alpha/beta-Hydrolases"/>
    <property type="match status" value="1"/>
</dbReference>